<dbReference type="EMBL" id="VTPU01000010">
    <property type="protein sequence ID" value="TZG38957.1"/>
    <property type="molecule type" value="Genomic_DNA"/>
</dbReference>
<dbReference type="Pfam" id="PF23562">
    <property type="entry name" value="AMP-binding_C_3"/>
    <property type="match status" value="1"/>
</dbReference>
<dbReference type="PANTHER" id="PTHR43272">
    <property type="entry name" value="LONG-CHAIN-FATTY-ACID--COA LIGASE"/>
    <property type="match status" value="1"/>
</dbReference>
<dbReference type="InterPro" id="IPR020845">
    <property type="entry name" value="AMP-binding_CS"/>
</dbReference>
<dbReference type="SUPFAM" id="SSF56801">
    <property type="entry name" value="Acetyl-CoA synthetase-like"/>
    <property type="match status" value="1"/>
</dbReference>
<organism evidence="2 3">
    <name type="scientific">Halomonas eurihalina</name>
    <dbReference type="NCBI Taxonomy" id="42566"/>
    <lineage>
        <taxon>Bacteria</taxon>
        <taxon>Pseudomonadati</taxon>
        <taxon>Pseudomonadota</taxon>
        <taxon>Gammaproteobacteria</taxon>
        <taxon>Oceanospirillales</taxon>
        <taxon>Halomonadaceae</taxon>
        <taxon>Halomonas</taxon>
    </lineage>
</organism>
<dbReference type="InterPro" id="IPR000873">
    <property type="entry name" value="AMP-dep_synth/lig_dom"/>
</dbReference>
<keyword evidence="3" id="KW-1185">Reference proteome</keyword>
<evidence type="ECO:0000259" key="1">
    <source>
        <dbReference type="Pfam" id="PF00501"/>
    </source>
</evidence>
<sequence length="640" mass="71172">MTTTPSSAKKKPTNDKTEATRVCAMTYTDLPPFKQNDWEAPAVSVEVLDSGVQIVNSPRKPLAVAGNLVEVLARAAEKYAERTFLAQRDSDRTWARLSFKQADERSSRVAQWLLSLELPEATPVMILSENSLEHALFMLGAMKARLPIVPVSPGYSLMSRDHRKLRHIHSLVKPGVVFVQDAQRYAKALQTLELGDTHLVAVTGHGENESLTPFARIEASKASQEVAASCAAIQPDTVAKILFTSGSTGEPKGVINTHRNLCFTQSTLGRIVHIDADNRPPVMLDWLPWHHTFGGNQNFNRSLRYGGALYIDDGKPLPGLFERTLRNLRDIQVTTFSTVPAAFGALLDALEQDAPLRENFFSKLDWISYGGSDMPQHIFDRIQQVAIEATGKRMPVITAMGSTETSAIITATHWPTEQMGNIGLPVPGTTVKLMPLGDKFEMRVKGPQVMQGYFRDNARTREAFDEEGFFCTGDAVRWIDPEQPRHGLKFAGRVAEDFKLSNGTWVHTGSLRSAVASVLAPLITDLVVTGQDRDCIGLMAWPNEPGIRALLDDDTTPFDSLVNSPELRHLLLQRLEQHNQTHNHTSMRIKRLLLLSEPPSLDHNEITDKRYINQLAVLERRAEQVERLYATAPDPGIIYL</sequence>
<gene>
    <name evidence="2" type="ORF">FZZ93_11720</name>
</gene>
<dbReference type="Pfam" id="PF00501">
    <property type="entry name" value="AMP-binding"/>
    <property type="match status" value="1"/>
</dbReference>
<dbReference type="GO" id="GO:0004467">
    <property type="term" value="F:long-chain fatty acid-CoA ligase activity"/>
    <property type="evidence" value="ECO:0007669"/>
    <property type="project" value="TreeGrafter"/>
</dbReference>
<dbReference type="Gene3D" id="3.40.50.12780">
    <property type="entry name" value="N-terminal domain of ligase-like"/>
    <property type="match status" value="1"/>
</dbReference>
<dbReference type="InterPro" id="IPR042099">
    <property type="entry name" value="ANL_N_sf"/>
</dbReference>
<reference evidence="2 3" key="1">
    <citation type="submission" date="2019-08" db="EMBL/GenBank/DDBJ databases">
        <title>Draft Genome Sequence of Halomonas eurihalina Isolated from Preserved Hide-surface.</title>
        <authorList>
            <person name="Hussain S.A."/>
            <person name="Xu A."/>
            <person name="Sarker M."/>
            <person name="Sommers C."/>
        </authorList>
    </citation>
    <scope>NUCLEOTIDE SEQUENCE [LARGE SCALE GENOMIC DNA]</scope>
    <source>
        <strain evidence="2 3">MS1</strain>
    </source>
</reference>
<dbReference type="PROSITE" id="PS00455">
    <property type="entry name" value="AMP_BINDING"/>
    <property type="match status" value="1"/>
</dbReference>
<accession>A0A5D9D5L1</accession>
<name>A0A5D9D5L1_HALER</name>
<dbReference type="AlphaFoldDB" id="A0A5D9D5L1"/>
<feature type="domain" description="AMP-dependent synthetase/ligase" evidence="1">
    <location>
        <begin position="73"/>
        <end position="454"/>
    </location>
</feature>
<proteinExistence type="predicted"/>
<dbReference type="GO" id="GO:0016020">
    <property type="term" value="C:membrane"/>
    <property type="evidence" value="ECO:0007669"/>
    <property type="project" value="TreeGrafter"/>
</dbReference>
<evidence type="ECO:0000313" key="3">
    <source>
        <dbReference type="Proteomes" id="UP000324260"/>
    </source>
</evidence>
<comment type="caution">
    <text evidence="2">The sequence shown here is derived from an EMBL/GenBank/DDBJ whole genome shotgun (WGS) entry which is preliminary data.</text>
</comment>
<evidence type="ECO:0000313" key="2">
    <source>
        <dbReference type="EMBL" id="TZG38957.1"/>
    </source>
</evidence>
<dbReference type="Proteomes" id="UP000324260">
    <property type="component" value="Unassembled WGS sequence"/>
</dbReference>
<dbReference type="RefSeq" id="WP_149322514.1">
    <property type="nucleotide sequence ID" value="NZ_JARWAH010000001.1"/>
</dbReference>
<dbReference type="OrthoDB" id="9803968at2"/>
<dbReference type="PANTHER" id="PTHR43272:SF52">
    <property type="entry name" value="AMP-DEPENDENT SYNTHETASE_LIGASE DOMAIN-CONTAINING PROTEIN"/>
    <property type="match status" value="1"/>
</dbReference>
<protein>
    <submittedName>
        <fullName evidence="2">Feruloyl-CoA synthase</fullName>
    </submittedName>
</protein>
<dbReference type="NCBIfam" id="NF009232">
    <property type="entry name" value="PRK12582.1"/>
    <property type="match status" value="1"/>
</dbReference>